<sequence>MIVSLPLEPQALEDRLHCISWTMADRIILDSHGKNHLKMY</sequence>
<accession>A0A0B0N6P4</accession>
<dbReference type="EMBL" id="JRRC01476109">
    <property type="protein sequence ID" value="KHG07519.1"/>
    <property type="molecule type" value="Genomic_DNA"/>
</dbReference>
<gene>
    <name evidence="1" type="ORF">F383_34088</name>
</gene>
<dbReference type="AlphaFoldDB" id="A0A0B0N6P4"/>
<protein>
    <submittedName>
        <fullName evidence="1">Uncharacterized protein</fullName>
    </submittedName>
</protein>
<evidence type="ECO:0000313" key="2">
    <source>
        <dbReference type="Proteomes" id="UP000032142"/>
    </source>
</evidence>
<comment type="caution">
    <text evidence="1">The sequence shown here is derived from an EMBL/GenBank/DDBJ whole genome shotgun (WGS) entry which is preliminary data.</text>
</comment>
<reference evidence="2" key="1">
    <citation type="submission" date="2014-09" db="EMBL/GenBank/DDBJ databases">
        <authorList>
            <person name="Mudge J."/>
            <person name="Ramaraj T."/>
            <person name="Lindquist I.E."/>
            <person name="Bharti A.K."/>
            <person name="Sundararajan A."/>
            <person name="Cameron C.T."/>
            <person name="Woodward J.E."/>
            <person name="May G.D."/>
            <person name="Brubaker C."/>
            <person name="Broadhvest J."/>
            <person name="Wilkins T.A."/>
        </authorList>
    </citation>
    <scope>NUCLEOTIDE SEQUENCE</scope>
    <source>
        <strain evidence="2">cv. AKA8401</strain>
    </source>
</reference>
<proteinExistence type="predicted"/>
<evidence type="ECO:0000313" key="1">
    <source>
        <dbReference type="EMBL" id="KHG07519.1"/>
    </source>
</evidence>
<keyword evidence="2" id="KW-1185">Reference proteome</keyword>
<dbReference type="Proteomes" id="UP000032142">
    <property type="component" value="Unassembled WGS sequence"/>
</dbReference>
<organism evidence="1 2">
    <name type="scientific">Gossypium arboreum</name>
    <name type="common">Tree cotton</name>
    <name type="synonym">Gossypium nanking</name>
    <dbReference type="NCBI Taxonomy" id="29729"/>
    <lineage>
        <taxon>Eukaryota</taxon>
        <taxon>Viridiplantae</taxon>
        <taxon>Streptophyta</taxon>
        <taxon>Embryophyta</taxon>
        <taxon>Tracheophyta</taxon>
        <taxon>Spermatophyta</taxon>
        <taxon>Magnoliopsida</taxon>
        <taxon>eudicotyledons</taxon>
        <taxon>Gunneridae</taxon>
        <taxon>Pentapetalae</taxon>
        <taxon>rosids</taxon>
        <taxon>malvids</taxon>
        <taxon>Malvales</taxon>
        <taxon>Malvaceae</taxon>
        <taxon>Malvoideae</taxon>
        <taxon>Gossypium</taxon>
    </lineage>
</organism>
<name>A0A0B0N6P4_GOSAR</name>